<protein>
    <submittedName>
        <fullName evidence="3">von Willebrand factor A domain-containing protein 8</fullName>
    </submittedName>
</protein>
<proteinExistence type="predicted"/>
<dbReference type="InterPro" id="IPR011704">
    <property type="entry name" value="ATPase_dyneun-rel_AAA"/>
</dbReference>
<dbReference type="EMBL" id="CP033150">
    <property type="protein sequence ID" value="AYO42931.1"/>
    <property type="molecule type" value="Genomic_DNA"/>
</dbReference>
<dbReference type="GO" id="GO:0005737">
    <property type="term" value="C:cytoplasm"/>
    <property type="evidence" value="ECO:0007669"/>
    <property type="project" value="TreeGrafter"/>
</dbReference>
<evidence type="ECO:0000256" key="1">
    <source>
        <dbReference type="SAM" id="MobiDB-lite"/>
    </source>
</evidence>
<dbReference type="InterPro" id="IPR036465">
    <property type="entry name" value="vWFA_dom_sf"/>
</dbReference>
<dbReference type="Proteomes" id="UP000269793">
    <property type="component" value="Chromosome III"/>
</dbReference>
<dbReference type="STRING" id="425264.A0A3G2S4B5"/>
<evidence type="ECO:0000259" key="2">
    <source>
        <dbReference type="Pfam" id="PF07728"/>
    </source>
</evidence>
<feature type="domain" description="ATPase dynein-related AAA" evidence="2">
    <location>
        <begin position="472"/>
        <end position="592"/>
    </location>
</feature>
<feature type="compositionally biased region" description="Gly residues" evidence="1">
    <location>
        <begin position="1100"/>
        <end position="1116"/>
    </location>
</feature>
<feature type="region of interest" description="Disordered" evidence="1">
    <location>
        <begin position="1066"/>
        <end position="1116"/>
    </location>
</feature>
<evidence type="ECO:0000313" key="4">
    <source>
        <dbReference type="Proteomes" id="UP000269793"/>
    </source>
</evidence>
<dbReference type="VEuPathDB" id="FungiDB:DNF11_1981"/>
<feature type="domain" description="ATPase dynein-related AAA" evidence="2">
    <location>
        <begin position="86"/>
        <end position="238"/>
    </location>
</feature>
<dbReference type="PANTHER" id="PTHR21610">
    <property type="entry name" value="VON WILLEBRAND FACTOR A DOMAIN-CONTAINING PROTEIN 8"/>
    <property type="match status" value="1"/>
</dbReference>
<dbReference type="Pfam" id="PF07728">
    <property type="entry name" value="AAA_5"/>
    <property type="match status" value="3"/>
</dbReference>
<gene>
    <name evidence="3" type="ORF">DNF11_1981</name>
</gene>
<dbReference type="OrthoDB" id="5186at2759"/>
<evidence type="ECO:0000313" key="3">
    <source>
        <dbReference type="EMBL" id="AYO42931.1"/>
    </source>
</evidence>
<dbReference type="InterPro" id="IPR039891">
    <property type="entry name" value="VWA8"/>
</dbReference>
<reference evidence="3 4" key="1">
    <citation type="submission" date="2018-10" db="EMBL/GenBank/DDBJ databases">
        <title>Complete genome sequence of Malassezia restricta CBS 7877.</title>
        <authorList>
            <person name="Morand S.C."/>
            <person name="Bertignac M."/>
            <person name="Iltis A."/>
            <person name="Kolder I."/>
            <person name="Pirovano W."/>
            <person name="Jourdain R."/>
            <person name="Clavaud C."/>
        </authorList>
    </citation>
    <scope>NUCLEOTIDE SEQUENCE [LARGE SCALE GENOMIC DNA]</scope>
    <source>
        <strain evidence="3 4">CBS 7877</strain>
    </source>
</reference>
<dbReference type="GO" id="GO:0005524">
    <property type="term" value="F:ATP binding"/>
    <property type="evidence" value="ECO:0007669"/>
    <property type="project" value="InterPro"/>
</dbReference>
<name>A0A3G2S4B5_MALR7</name>
<dbReference type="PANTHER" id="PTHR21610:SF9">
    <property type="entry name" value="VON WILLEBRAND FACTOR A DOMAIN-CONTAINING PROTEIN 8"/>
    <property type="match status" value="1"/>
</dbReference>
<dbReference type="InterPro" id="IPR027417">
    <property type="entry name" value="P-loop_NTPase"/>
</dbReference>
<organism evidence="3 4">
    <name type="scientific">Malassezia restricta (strain ATCC 96810 / NBRC 103918 / CBS 7877)</name>
    <name type="common">Seborrheic dermatitis infection agent</name>
    <dbReference type="NCBI Taxonomy" id="425264"/>
    <lineage>
        <taxon>Eukaryota</taxon>
        <taxon>Fungi</taxon>
        <taxon>Dikarya</taxon>
        <taxon>Basidiomycota</taxon>
        <taxon>Ustilaginomycotina</taxon>
        <taxon>Malasseziomycetes</taxon>
        <taxon>Malasseziales</taxon>
        <taxon>Malasseziaceae</taxon>
        <taxon>Malassezia</taxon>
    </lineage>
</organism>
<dbReference type="Gene3D" id="3.40.50.300">
    <property type="entry name" value="P-loop containing nucleotide triphosphate hydrolases"/>
    <property type="match status" value="2"/>
</dbReference>
<sequence length="1434" mass="159158">MVRDAPRRRVQLVTRHFQAGVRAPAKSLTPATELGTFRLGPHVAIPVHAADAPERVPPTRLMLDTEDPIVLEHLEFLGKKWQLRQDVFLSSPPGPYARRLCQTFAALIQVPVEYVSLHRDIGEAELLQQRSLEAGGNLRYDDGPVVRAMKHGRLLILDGIERAERGVMPILNNILENREQNLADGTQLVPAERIAADDAGHGHARFVPVHPDFRVFCLGVPVPPYRGHPLDPPFRSRFQARWVEGAVFGPALRAATSSQGSSLLERWGEWLALLRLHHEASQEEGILPATELLPHVPTTAMPLLRDIASVYPPTTALPPAHGRPEAGARVAESSLAMLSTAYPAILTFDAKKRQSLHDMLARVALHGGVGGPATFRAGRGLVGYTIERVVRVSATSARLTFRHDGGDVHVEVPCGPRPLVPLDTLDQEHVSLTPRVKSLLTTMLQLHSLGRDICMVPATLDAESRSQASSSKSTCIHLFAALLGYRVETIWLWKDVSGTELLMRRATTPSGATIWEPAPLTLSALRGSLVHLAGVHVLGPTLESLSRLTQDREMELWDGTRLTTEADVPLSNELADGHVCRMAPNVRIIATAPQIGDWLSEGVANMFATLAAPPMTADEERAVVQQQSGVSDTALDPVWAFVHKYRTQASDANVGLHKARRFGTRQLIRIARRLARWPDDDVYRLLFRNQLCDFLPRTVRDIVHHMLLDVGIAPHGSEGAFQYKPPLRLSAPVVEAGTLAFFDESGKPVLRVPRYDWRTKDPEGASLIPNAHGSFFHNTQQTGLMHSIVQDLETLDEHLLLMGAQGTGKNKIMDQVLELLDRPREYIQMNRDSTVGELLQRAYLEDGQLKYADSPLVRAIRCGRVMVVDEVDKCSASVSAVFKSLAERGELTLPDGRRVVPQGSVADPTAITVHPDFRLVLLANRPGWPFLGNAFTEVIGEGFSSYAVSNPDAESEVQLLCRMAPNLDPKLIRSLVLSFHGLREAFDQDLISHPYSLRELIHIVRHLSRYEGENLGDVMLNALAFDLHRPESLRLIARVFADHGLKLGGITLEQVQQRLEKQARAKQLRVEYKPKGDTSLDKPKKGKDDPNNDPHVGGNTWRGGTGGRDTAGLGGRGGFERLYKGHKIHQIPKELKEEVPDHIRAEARKMAEQALADKLAEDRLDRDEAQFMRRIKANVEGQVLHLANVLNGLTANEHERRWLVRQQEGQLDERRLTEGLVGERAIFKRRSEAPPEVGAPQMKPKRIRIVLDASASMYHMQFDGRLSRELETCLMIMEAMQRVDPTRFEFDIVAHSGDQVVIPLVKLGATPKNDGDRFRILRDIVAYTQYCMSGDHTVECITQSIKDVRDREADDYFVIALSDANLSRYGITPEILGRALKRDEKVKAAVIFIDRGGVEAGSVARALPGRAFVAKDTKDIPRVLSDILTSLMQS</sequence>
<dbReference type="SUPFAM" id="SSF53300">
    <property type="entry name" value="vWA-like"/>
    <property type="match status" value="1"/>
</dbReference>
<dbReference type="SUPFAM" id="SSF52540">
    <property type="entry name" value="P-loop containing nucleoside triphosphate hydrolases"/>
    <property type="match status" value="3"/>
</dbReference>
<dbReference type="GO" id="GO:0016887">
    <property type="term" value="F:ATP hydrolysis activity"/>
    <property type="evidence" value="ECO:0007669"/>
    <property type="project" value="InterPro"/>
</dbReference>
<accession>A0A3G2S4B5</accession>
<keyword evidence="4" id="KW-1185">Reference proteome</keyword>
<feature type="domain" description="ATPase dynein-related AAA" evidence="2">
    <location>
        <begin position="798"/>
        <end position="927"/>
    </location>
</feature>
<feature type="compositionally biased region" description="Basic and acidic residues" evidence="1">
    <location>
        <begin position="1066"/>
        <end position="1092"/>
    </location>
</feature>